<dbReference type="AlphaFoldDB" id="A0A6P2CT82"/>
<evidence type="ECO:0000313" key="1">
    <source>
        <dbReference type="EMBL" id="VTR92149.1"/>
    </source>
</evidence>
<evidence type="ECO:0000313" key="2">
    <source>
        <dbReference type="Proteomes" id="UP000464178"/>
    </source>
</evidence>
<dbReference type="Proteomes" id="UP000464178">
    <property type="component" value="Chromosome"/>
</dbReference>
<organism evidence="1 2">
    <name type="scientific">Gemmata massiliana</name>
    <dbReference type="NCBI Taxonomy" id="1210884"/>
    <lineage>
        <taxon>Bacteria</taxon>
        <taxon>Pseudomonadati</taxon>
        <taxon>Planctomycetota</taxon>
        <taxon>Planctomycetia</taxon>
        <taxon>Gemmatales</taxon>
        <taxon>Gemmataceae</taxon>
        <taxon>Gemmata</taxon>
    </lineage>
</organism>
<protein>
    <submittedName>
        <fullName evidence="1">Uncharacterized protein</fullName>
    </submittedName>
</protein>
<accession>A0A6P2CT82</accession>
<dbReference type="EMBL" id="LR593886">
    <property type="protein sequence ID" value="VTR92149.1"/>
    <property type="molecule type" value="Genomic_DNA"/>
</dbReference>
<gene>
    <name evidence="1" type="ORF">SOIL9_55650</name>
</gene>
<reference evidence="1 2" key="1">
    <citation type="submission" date="2019-05" db="EMBL/GenBank/DDBJ databases">
        <authorList>
            <consortium name="Science for Life Laboratories"/>
        </authorList>
    </citation>
    <scope>NUCLEOTIDE SEQUENCE [LARGE SCALE GENOMIC DNA]</scope>
    <source>
        <strain evidence="1">Soil9</strain>
    </source>
</reference>
<sequence>MDSKAIFTSSSGLQYDTLATYRKLLIQSQNKINDLLSDWQSATDPLAAAVAEEALVEIARKAFDLKPFSDPAGVTDQVVLDTLTDYLGHVEGKG</sequence>
<dbReference type="RefSeq" id="WP_162667052.1">
    <property type="nucleotide sequence ID" value="NZ_LR593886.1"/>
</dbReference>
<dbReference type="KEGG" id="gms:SOIL9_55650"/>
<proteinExistence type="predicted"/>
<name>A0A6P2CT82_9BACT</name>
<keyword evidence="2" id="KW-1185">Reference proteome</keyword>